<evidence type="ECO:0000313" key="6">
    <source>
        <dbReference type="EMBL" id="KAE9175299.1"/>
    </source>
</evidence>
<evidence type="ECO:0000313" key="13">
    <source>
        <dbReference type="Proteomes" id="UP000440367"/>
    </source>
</evidence>
<evidence type="ECO:0000313" key="10">
    <source>
        <dbReference type="Proteomes" id="UP000429523"/>
    </source>
</evidence>
<dbReference type="EMBL" id="QXGC01002639">
    <property type="protein sequence ID" value="KAE9183534.1"/>
    <property type="molecule type" value="Genomic_DNA"/>
</dbReference>
<keyword evidence="11" id="KW-1185">Reference proteome</keyword>
<dbReference type="EMBL" id="QXFW01002692">
    <property type="protein sequence ID" value="KAE8976219.1"/>
    <property type="molecule type" value="Genomic_DNA"/>
</dbReference>
<gene>
    <name evidence="9" type="ORF">PF001_g24446</name>
    <name evidence="8" type="ORF">PF002_g25919</name>
    <name evidence="7" type="ORF">PF004_g23923</name>
    <name evidence="6" type="ORF">PF005_g25456</name>
    <name evidence="4" type="ORF">PF007_g25673</name>
    <name evidence="2" type="ORF">PF009_g25902</name>
    <name evidence="5" type="ORF">PF010_g24627</name>
    <name evidence="3" type="ORF">PF011_g24142</name>
</gene>
<evidence type="ECO:0000313" key="12">
    <source>
        <dbReference type="Proteomes" id="UP000437068"/>
    </source>
</evidence>
<evidence type="ECO:0000313" key="9">
    <source>
        <dbReference type="EMBL" id="KAE9279979.1"/>
    </source>
</evidence>
<keyword evidence="1" id="KW-0175">Coiled coil</keyword>
<evidence type="ECO:0000313" key="15">
    <source>
        <dbReference type="Proteomes" id="UP000460718"/>
    </source>
</evidence>
<dbReference type="Proteomes" id="UP000460718">
    <property type="component" value="Unassembled WGS sequence"/>
</dbReference>
<evidence type="ECO:0000313" key="5">
    <source>
        <dbReference type="EMBL" id="KAE9074569.1"/>
    </source>
</evidence>
<protein>
    <recommendedName>
        <fullName evidence="18">C1q domain-containing protein</fullName>
    </recommendedName>
</protein>
<dbReference type="EMBL" id="QXFX01002685">
    <property type="protein sequence ID" value="KAE9074569.1"/>
    <property type="molecule type" value="Genomic_DNA"/>
</dbReference>
<dbReference type="Proteomes" id="UP000441208">
    <property type="component" value="Unassembled WGS sequence"/>
</dbReference>
<evidence type="ECO:0008006" key="18">
    <source>
        <dbReference type="Google" id="ProtNLM"/>
    </source>
</evidence>
<feature type="coiled-coil region" evidence="1">
    <location>
        <begin position="130"/>
        <end position="160"/>
    </location>
</feature>
<evidence type="ECO:0000313" key="7">
    <source>
        <dbReference type="EMBL" id="KAE9183534.1"/>
    </source>
</evidence>
<evidence type="ECO:0000313" key="11">
    <source>
        <dbReference type="Proteomes" id="UP000433483"/>
    </source>
</evidence>
<dbReference type="EMBL" id="QXFZ01002786">
    <property type="protein sequence ID" value="KAE9073785.1"/>
    <property type="molecule type" value="Genomic_DNA"/>
</dbReference>
<dbReference type="EMBL" id="QXGD01002616">
    <property type="protein sequence ID" value="KAE9186324.1"/>
    <property type="molecule type" value="Genomic_DNA"/>
</dbReference>
<evidence type="ECO:0000313" key="8">
    <source>
        <dbReference type="EMBL" id="KAE9186324.1"/>
    </source>
</evidence>
<dbReference type="Proteomes" id="UP000437068">
    <property type="component" value="Unassembled WGS sequence"/>
</dbReference>
<dbReference type="EMBL" id="QXGE01002685">
    <property type="protein sequence ID" value="KAE9279979.1"/>
    <property type="molecule type" value="Genomic_DNA"/>
</dbReference>
<accession>A0A6A3QE65</accession>
<dbReference type="Proteomes" id="UP000476176">
    <property type="component" value="Unassembled WGS sequence"/>
</dbReference>
<comment type="caution">
    <text evidence="4">The sequence shown here is derived from an EMBL/GenBank/DDBJ whole genome shotgun (WGS) entry which is preliminary data.</text>
</comment>
<sequence>MPAIVDLEVAGVTTFGSRLGDSFRYLISLQDGKVNIWLEDRSSKKQWQSGFLSKAEYVTAANIFVDASAADYVSCFQQSLDCSEDKTDESQRKLPTLKGGKLQLEMSIKLRLLQSARDVSYVFKLDPVAVERIDILESKLKDQREELEKLRANRDNATRIFLYAESKTWLSSSKLLWDPLNSDYFALTADKRAITVLHPGVYAVGVLVNHLPTQMNNGGTISLQKNGVQVQCAATGAACYTDNYNGARYTSHQTITSLMCIAQVKKDELISVVWTGTSAISTAASCLTVVRLGA</sequence>
<reference evidence="10 11" key="1">
    <citation type="submission" date="2018-08" db="EMBL/GenBank/DDBJ databases">
        <title>Genomic investigation of the strawberry pathogen Phytophthora fragariae indicates pathogenicity is determined by transcriptional variation in three key races.</title>
        <authorList>
            <person name="Adams T.M."/>
            <person name="Armitage A.D."/>
            <person name="Sobczyk M.K."/>
            <person name="Bates H.J."/>
            <person name="Dunwell J.M."/>
            <person name="Nellist C.F."/>
            <person name="Harrison R.J."/>
        </authorList>
    </citation>
    <scope>NUCLEOTIDE SEQUENCE [LARGE SCALE GENOMIC DNA]</scope>
    <source>
        <strain evidence="9 12">A4</strain>
        <strain evidence="8 13">BC-1</strain>
        <strain evidence="7 16">BC-23</strain>
        <strain evidence="6 11">NOV-27</strain>
        <strain evidence="4 14">NOV-71</strain>
        <strain evidence="2 10">NOV-9</strain>
        <strain evidence="5 17">ONT-3</strain>
        <strain evidence="3 15">SCRP245</strain>
    </source>
</reference>
<name>A0A6A3QE65_9STRA</name>
<dbReference type="AlphaFoldDB" id="A0A6A3QE65"/>
<dbReference type="Proteomes" id="UP000440367">
    <property type="component" value="Unassembled WGS sequence"/>
</dbReference>
<dbReference type="Proteomes" id="UP000433483">
    <property type="component" value="Unassembled WGS sequence"/>
</dbReference>
<evidence type="ECO:0000313" key="4">
    <source>
        <dbReference type="EMBL" id="KAE9073785.1"/>
    </source>
</evidence>
<evidence type="ECO:0000313" key="17">
    <source>
        <dbReference type="Proteomes" id="UP000488956"/>
    </source>
</evidence>
<evidence type="ECO:0000313" key="3">
    <source>
        <dbReference type="EMBL" id="KAE8976219.1"/>
    </source>
</evidence>
<dbReference type="Proteomes" id="UP000488956">
    <property type="component" value="Unassembled WGS sequence"/>
</dbReference>
<evidence type="ECO:0000256" key="1">
    <source>
        <dbReference type="SAM" id="Coils"/>
    </source>
</evidence>
<organism evidence="4 14">
    <name type="scientific">Phytophthora fragariae</name>
    <dbReference type="NCBI Taxonomy" id="53985"/>
    <lineage>
        <taxon>Eukaryota</taxon>
        <taxon>Sar</taxon>
        <taxon>Stramenopiles</taxon>
        <taxon>Oomycota</taxon>
        <taxon>Peronosporomycetes</taxon>
        <taxon>Peronosporales</taxon>
        <taxon>Peronosporaceae</taxon>
        <taxon>Phytophthora</taxon>
    </lineage>
</organism>
<evidence type="ECO:0000313" key="14">
    <source>
        <dbReference type="Proteomes" id="UP000441208"/>
    </source>
</evidence>
<dbReference type="OrthoDB" id="94870at2759"/>
<dbReference type="EMBL" id="QXGF01002663">
    <property type="protein sequence ID" value="KAE8923853.1"/>
    <property type="molecule type" value="Genomic_DNA"/>
</dbReference>
<proteinExistence type="predicted"/>
<evidence type="ECO:0000313" key="16">
    <source>
        <dbReference type="Proteomes" id="UP000476176"/>
    </source>
</evidence>
<dbReference type="Proteomes" id="UP000429523">
    <property type="component" value="Unassembled WGS sequence"/>
</dbReference>
<evidence type="ECO:0000313" key="2">
    <source>
        <dbReference type="EMBL" id="KAE8923853.1"/>
    </source>
</evidence>
<dbReference type="EMBL" id="QXGB01002752">
    <property type="protein sequence ID" value="KAE9175299.1"/>
    <property type="molecule type" value="Genomic_DNA"/>
</dbReference>